<dbReference type="Pfam" id="PF05183">
    <property type="entry name" value="RdRP"/>
    <property type="match status" value="2"/>
</dbReference>
<dbReference type="AlphaFoldDB" id="A0A4S4K9V9"/>
<dbReference type="Proteomes" id="UP000309038">
    <property type="component" value="Unassembled WGS sequence"/>
</dbReference>
<comment type="catalytic activity">
    <reaction evidence="1">
        <text>RNA(n) + a ribonucleoside 5'-triphosphate = RNA(n+1) + diphosphate</text>
        <dbReference type="Rhea" id="RHEA:21248"/>
        <dbReference type="Rhea" id="RHEA-COMP:14527"/>
        <dbReference type="Rhea" id="RHEA-COMP:17342"/>
        <dbReference type="ChEBI" id="CHEBI:33019"/>
        <dbReference type="ChEBI" id="CHEBI:61557"/>
        <dbReference type="ChEBI" id="CHEBI:140395"/>
        <dbReference type="EC" id="2.7.7.48"/>
    </reaction>
</comment>
<dbReference type="GO" id="GO:0031380">
    <property type="term" value="C:nuclear RNA-directed RNA polymerase complex"/>
    <property type="evidence" value="ECO:0007669"/>
    <property type="project" value="TreeGrafter"/>
</dbReference>
<dbReference type="InterPro" id="IPR057596">
    <property type="entry name" value="RDRP_core"/>
</dbReference>
<dbReference type="PANTHER" id="PTHR23079:SF55">
    <property type="entry name" value="RNA-DIRECTED RNA POLYMERASE"/>
    <property type="match status" value="1"/>
</dbReference>
<comment type="similarity">
    <text evidence="1">Belongs to the RdRP family.</text>
</comment>
<keyword evidence="1" id="KW-0696">RNA-directed RNA polymerase</keyword>
<dbReference type="EC" id="2.7.7.48" evidence="1"/>
<dbReference type="EMBL" id="SGPJ01000518">
    <property type="protein sequence ID" value="THG94027.1"/>
    <property type="molecule type" value="Genomic_DNA"/>
</dbReference>
<dbReference type="GO" id="GO:0003723">
    <property type="term" value="F:RNA binding"/>
    <property type="evidence" value="ECO:0007669"/>
    <property type="project" value="UniProtKB-KW"/>
</dbReference>
<keyword evidence="4" id="KW-1185">Reference proteome</keyword>
<dbReference type="InterPro" id="IPR007855">
    <property type="entry name" value="RDRP"/>
</dbReference>
<keyword evidence="1" id="KW-0548">Nucleotidyltransferase</keyword>
<evidence type="ECO:0000313" key="4">
    <source>
        <dbReference type="Proteomes" id="UP000309038"/>
    </source>
</evidence>
<accession>A0A4S4K9V9</accession>
<dbReference type="PANTHER" id="PTHR23079">
    <property type="entry name" value="RNA-DEPENDENT RNA POLYMERASE"/>
    <property type="match status" value="1"/>
</dbReference>
<gene>
    <name evidence="3" type="ORF">EW026_g7358</name>
</gene>
<dbReference type="GO" id="GO:0003968">
    <property type="term" value="F:RNA-directed RNA polymerase activity"/>
    <property type="evidence" value="ECO:0007669"/>
    <property type="project" value="UniProtKB-KW"/>
</dbReference>
<dbReference type="GO" id="GO:0030422">
    <property type="term" value="P:siRNA processing"/>
    <property type="evidence" value="ECO:0007669"/>
    <property type="project" value="TreeGrafter"/>
</dbReference>
<evidence type="ECO:0000313" key="3">
    <source>
        <dbReference type="EMBL" id="THG94027.1"/>
    </source>
</evidence>
<evidence type="ECO:0000259" key="2">
    <source>
        <dbReference type="Pfam" id="PF05183"/>
    </source>
</evidence>
<proteinExistence type="inferred from homology"/>
<evidence type="ECO:0000256" key="1">
    <source>
        <dbReference type="RuleBase" id="RU363098"/>
    </source>
</evidence>
<comment type="caution">
    <text evidence="3">The sequence shown here is derived from an EMBL/GenBank/DDBJ whole genome shotgun (WGS) entry which is preliminary data.</text>
</comment>
<feature type="domain" description="RDRP core" evidence="2">
    <location>
        <begin position="94"/>
        <end position="356"/>
    </location>
</feature>
<feature type="domain" description="RDRP core" evidence="2">
    <location>
        <begin position="3"/>
        <end position="86"/>
    </location>
</feature>
<keyword evidence="1" id="KW-0694">RNA-binding</keyword>
<name>A0A4S4K9V9_9APHY</name>
<organism evidence="3 4">
    <name type="scientific">Hermanssonia centrifuga</name>
    <dbReference type="NCBI Taxonomy" id="98765"/>
    <lineage>
        <taxon>Eukaryota</taxon>
        <taxon>Fungi</taxon>
        <taxon>Dikarya</taxon>
        <taxon>Basidiomycota</taxon>
        <taxon>Agaricomycotina</taxon>
        <taxon>Agaricomycetes</taxon>
        <taxon>Polyporales</taxon>
        <taxon>Meruliaceae</taxon>
        <taxon>Hermanssonia</taxon>
    </lineage>
</organism>
<keyword evidence="1" id="KW-0808">Transferase</keyword>
<protein>
    <recommendedName>
        <fullName evidence="1">RNA-dependent RNA polymerase</fullName>
        <ecNumber evidence="1">2.7.7.48</ecNumber>
    </recommendedName>
</protein>
<reference evidence="3 4" key="1">
    <citation type="submission" date="2019-02" db="EMBL/GenBank/DDBJ databases">
        <title>Genome sequencing of the rare red list fungi Phlebia centrifuga.</title>
        <authorList>
            <person name="Buettner E."/>
            <person name="Kellner H."/>
        </authorList>
    </citation>
    <scope>NUCLEOTIDE SEQUENCE [LARGE SCALE GENOMIC DNA]</scope>
    <source>
        <strain evidence="3 4">DSM 108282</strain>
    </source>
</reference>
<sequence length="413" mass="46553">MVKIDDITRNGYTFTDGVGRFNQTLANKCAKECGHQTASAVQIRIGGNFKGILCVVQDESLQDNECQWRPSQKKFDSDRHVLNVLKFPLDAAHKKHIKQDPLVENVTRVIKCRMLSDLKWKAWIEVPKSAFLLGVADETGYLSENEIFCQIQAPHSEAEIVTGKCTIYRNPCLHPGDVRLVDAVDCPPLRHLKNVIVFSTQGQRDLPNMLAGGDLDGDLYSLLWDPRLLITKVAPPMDYTAQIPERSNHPVTIEQIKQHFLDFIKNDVLGRICNAHMALADMRGADDTECLELARLASKAVDFSKSGVPVSENEIPQVPEYPDFMGKDYKAIRIFQKQPMNVYPSEKVLGRMFRTIDPEPVFEEADGAFSGDPRLISLQVSIDYEHYLIAAGQHKAQYEFGLMGLLRRSELVL</sequence>